<sequence length="86" mass="9552">MQQSPLFGSLAISSMIISNDCPSISADDDDSCLPLVAGQLVTYHDNNNYYAMDPWTSKLLGNDSMDIQIHPKMIKQIGQLRKGQHK</sequence>
<evidence type="ECO:0000313" key="1">
    <source>
        <dbReference type="EMBL" id="CEK94225.1"/>
    </source>
</evidence>
<evidence type="ECO:0000313" key="2">
    <source>
        <dbReference type="EMBL" id="CEK94227.1"/>
    </source>
</evidence>
<dbReference type="EMBL" id="HACG01047362">
    <property type="protein sequence ID" value="CEK94227.1"/>
    <property type="molecule type" value="Transcribed_RNA"/>
</dbReference>
<organism evidence="1">
    <name type="scientific">Arion vulgaris</name>
    <dbReference type="NCBI Taxonomy" id="1028688"/>
    <lineage>
        <taxon>Eukaryota</taxon>
        <taxon>Metazoa</taxon>
        <taxon>Spiralia</taxon>
        <taxon>Lophotrochozoa</taxon>
        <taxon>Mollusca</taxon>
        <taxon>Gastropoda</taxon>
        <taxon>Heterobranchia</taxon>
        <taxon>Euthyneura</taxon>
        <taxon>Panpulmonata</taxon>
        <taxon>Eupulmonata</taxon>
        <taxon>Stylommatophora</taxon>
        <taxon>Helicina</taxon>
        <taxon>Arionoidea</taxon>
        <taxon>Arionidae</taxon>
        <taxon>Arion</taxon>
    </lineage>
</organism>
<gene>
    <name evidence="1" type="primary">ORF199744</name>
    <name evidence="2" type="synonym">ORF199749</name>
</gene>
<dbReference type="EMBL" id="HACG01047360">
    <property type="protein sequence ID" value="CEK94225.1"/>
    <property type="molecule type" value="Transcribed_RNA"/>
</dbReference>
<accession>A0A0B7BPX5</accession>
<proteinExistence type="predicted"/>
<reference evidence="1" key="1">
    <citation type="submission" date="2014-12" db="EMBL/GenBank/DDBJ databases">
        <title>Insight into the proteome of Arion vulgaris.</title>
        <authorList>
            <person name="Aradska J."/>
            <person name="Bulat T."/>
            <person name="Smidak R."/>
            <person name="Sarate P."/>
            <person name="Gangsoo J."/>
            <person name="Sialana F."/>
            <person name="Bilban M."/>
            <person name="Lubec G."/>
        </authorList>
    </citation>
    <scope>NUCLEOTIDE SEQUENCE</scope>
    <source>
        <tissue evidence="1">Skin</tissue>
    </source>
</reference>
<name>A0A0B7BPX5_9EUPU</name>
<feature type="non-terminal residue" evidence="1">
    <location>
        <position position="86"/>
    </location>
</feature>
<protein>
    <submittedName>
        <fullName evidence="1">Uncharacterized protein</fullName>
    </submittedName>
</protein>
<dbReference type="AlphaFoldDB" id="A0A0B7BPX5"/>